<dbReference type="GO" id="GO:0009103">
    <property type="term" value="P:lipopolysaccharide biosynthetic process"/>
    <property type="evidence" value="ECO:0007669"/>
    <property type="project" value="UniProtKB-ARBA"/>
</dbReference>
<feature type="transmembrane region" description="Helical" evidence="8">
    <location>
        <begin position="351"/>
        <end position="373"/>
    </location>
</feature>
<feature type="transmembrane region" description="Helical" evidence="8">
    <location>
        <begin position="112"/>
        <end position="130"/>
    </location>
</feature>
<dbReference type="InterPro" id="IPR050297">
    <property type="entry name" value="LipidA_mod_glycosyltrf_83"/>
</dbReference>
<keyword evidence="4 9" id="KW-0808">Transferase</keyword>
<dbReference type="PANTHER" id="PTHR33908">
    <property type="entry name" value="MANNOSYLTRANSFERASE YKCB-RELATED"/>
    <property type="match status" value="1"/>
</dbReference>
<feature type="transmembrane region" description="Helical" evidence="8">
    <location>
        <begin position="319"/>
        <end position="339"/>
    </location>
</feature>
<reference evidence="9 10" key="1">
    <citation type="journal article" date="2011" name="Stand. Genomic Sci.">
        <title>Complete genome sequence of Haliscomenobacter hydrossis type strain (O).</title>
        <authorList>
            <consortium name="US DOE Joint Genome Institute (JGI-PGF)"/>
            <person name="Daligault H."/>
            <person name="Lapidus A."/>
            <person name="Zeytun A."/>
            <person name="Nolan M."/>
            <person name="Lucas S."/>
            <person name="Del Rio T.G."/>
            <person name="Tice H."/>
            <person name="Cheng J.F."/>
            <person name="Tapia R."/>
            <person name="Han C."/>
            <person name="Goodwin L."/>
            <person name="Pitluck S."/>
            <person name="Liolios K."/>
            <person name="Pagani I."/>
            <person name="Ivanova N."/>
            <person name="Huntemann M."/>
            <person name="Mavromatis K."/>
            <person name="Mikhailova N."/>
            <person name="Pati A."/>
            <person name="Chen A."/>
            <person name="Palaniappan K."/>
            <person name="Land M."/>
            <person name="Hauser L."/>
            <person name="Brambilla E.M."/>
            <person name="Rohde M."/>
            <person name="Verbarg S."/>
            <person name="Goker M."/>
            <person name="Bristow J."/>
            <person name="Eisen J.A."/>
            <person name="Markowitz V."/>
            <person name="Hugenholtz P."/>
            <person name="Kyrpides N.C."/>
            <person name="Klenk H.P."/>
            <person name="Woyke T."/>
        </authorList>
    </citation>
    <scope>NUCLEOTIDE SEQUENCE [LARGE SCALE GENOMIC DNA]</scope>
    <source>
        <strain evidence="10">ATCC 27775 / DSM 1100 / LMG 10767 / O</strain>
    </source>
</reference>
<keyword evidence="5 8" id="KW-0812">Transmembrane</keyword>
<feature type="transmembrane region" description="Helical" evidence="8">
    <location>
        <begin position="379"/>
        <end position="401"/>
    </location>
</feature>
<gene>
    <name evidence="9" type="ordered locus">Halhy_3603</name>
</gene>
<dbReference type="GO" id="GO:0005886">
    <property type="term" value="C:plasma membrane"/>
    <property type="evidence" value="ECO:0007669"/>
    <property type="project" value="UniProtKB-SubCell"/>
</dbReference>
<evidence type="ECO:0000256" key="4">
    <source>
        <dbReference type="ARBA" id="ARBA00022679"/>
    </source>
</evidence>
<name>F4KYR3_HALH1</name>
<keyword evidence="2" id="KW-1003">Cell membrane</keyword>
<keyword evidence="7 8" id="KW-0472">Membrane</keyword>
<keyword evidence="3" id="KW-0328">Glycosyltransferase</keyword>
<evidence type="ECO:0000256" key="5">
    <source>
        <dbReference type="ARBA" id="ARBA00022692"/>
    </source>
</evidence>
<dbReference type="GO" id="GO:0016763">
    <property type="term" value="F:pentosyltransferase activity"/>
    <property type="evidence" value="ECO:0007669"/>
    <property type="project" value="TreeGrafter"/>
</dbReference>
<dbReference type="KEGG" id="hhy:Halhy_3603"/>
<evidence type="ECO:0000256" key="8">
    <source>
        <dbReference type="SAM" id="Phobius"/>
    </source>
</evidence>
<dbReference type="Proteomes" id="UP000008461">
    <property type="component" value="Chromosome"/>
</dbReference>
<feature type="transmembrane region" description="Helical" evidence="8">
    <location>
        <begin position="137"/>
        <end position="157"/>
    </location>
</feature>
<feature type="transmembrane region" description="Helical" evidence="8">
    <location>
        <begin position="89"/>
        <end position="106"/>
    </location>
</feature>
<evidence type="ECO:0000256" key="2">
    <source>
        <dbReference type="ARBA" id="ARBA00022475"/>
    </source>
</evidence>
<keyword evidence="6 8" id="KW-1133">Transmembrane helix</keyword>
<evidence type="ECO:0000256" key="7">
    <source>
        <dbReference type="ARBA" id="ARBA00023136"/>
    </source>
</evidence>
<dbReference type="RefSeq" id="WP_013765994.1">
    <property type="nucleotide sequence ID" value="NC_015510.1"/>
</dbReference>
<accession>F4KYR3</accession>
<feature type="transmembrane region" description="Helical" evidence="8">
    <location>
        <begin position="296"/>
        <end position="313"/>
    </location>
</feature>
<keyword evidence="10" id="KW-1185">Reference proteome</keyword>
<dbReference type="eggNOG" id="COG1807">
    <property type="taxonomic scope" value="Bacteria"/>
</dbReference>
<dbReference type="HOGENOM" id="CLU_034064_0_0_10"/>
<dbReference type="AlphaFoldDB" id="F4KYR3"/>
<evidence type="ECO:0000313" key="9">
    <source>
        <dbReference type="EMBL" id="AEE51455.1"/>
    </source>
</evidence>
<feature type="transmembrane region" description="Helical" evidence="8">
    <location>
        <begin position="263"/>
        <end position="284"/>
    </location>
</feature>
<dbReference type="PANTHER" id="PTHR33908:SF3">
    <property type="entry name" value="UNDECAPRENYL PHOSPHATE-ALPHA-4-AMINO-4-DEOXY-L-ARABINOSE ARABINOSYL TRANSFERASE"/>
    <property type="match status" value="1"/>
</dbReference>
<evidence type="ECO:0000313" key="10">
    <source>
        <dbReference type="Proteomes" id="UP000008461"/>
    </source>
</evidence>
<feature type="transmembrane region" description="Helical" evidence="8">
    <location>
        <begin position="210"/>
        <end position="231"/>
    </location>
</feature>
<evidence type="ECO:0000256" key="3">
    <source>
        <dbReference type="ARBA" id="ARBA00022676"/>
    </source>
</evidence>
<dbReference type="GO" id="GO:0010041">
    <property type="term" value="P:response to iron(III) ion"/>
    <property type="evidence" value="ECO:0007669"/>
    <property type="project" value="TreeGrafter"/>
</dbReference>
<dbReference type="STRING" id="760192.Halhy_3603"/>
<organism evidence="9 10">
    <name type="scientific">Haliscomenobacter hydrossis (strain ATCC 27775 / DSM 1100 / LMG 10767 / O)</name>
    <dbReference type="NCBI Taxonomy" id="760192"/>
    <lineage>
        <taxon>Bacteria</taxon>
        <taxon>Pseudomonadati</taxon>
        <taxon>Bacteroidota</taxon>
        <taxon>Saprospiria</taxon>
        <taxon>Saprospirales</taxon>
        <taxon>Haliscomenobacteraceae</taxon>
        <taxon>Haliscomenobacter</taxon>
    </lineage>
</organism>
<comment type="subcellular location">
    <subcellularLocation>
        <location evidence="1">Cell membrane</location>
        <topology evidence="1">Multi-pass membrane protein</topology>
    </subcellularLocation>
</comment>
<evidence type="ECO:0000256" key="1">
    <source>
        <dbReference type="ARBA" id="ARBA00004651"/>
    </source>
</evidence>
<protein>
    <submittedName>
        <fullName evidence="9">Glycosyl transferase family 39</fullName>
    </submittedName>
</protein>
<feature type="transmembrane region" description="Helical" evidence="8">
    <location>
        <begin position="9"/>
        <end position="32"/>
    </location>
</feature>
<reference key="2">
    <citation type="submission" date="2011-04" db="EMBL/GenBank/DDBJ databases">
        <title>Complete sequence of chromosome of Haliscomenobacter hydrossis DSM 1100.</title>
        <authorList>
            <consortium name="US DOE Joint Genome Institute (JGI-PGF)"/>
            <person name="Lucas S."/>
            <person name="Han J."/>
            <person name="Lapidus A."/>
            <person name="Bruce D."/>
            <person name="Goodwin L."/>
            <person name="Pitluck S."/>
            <person name="Peters L."/>
            <person name="Kyrpides N."/>
            <person name="Mavromatis K."/>
            <person name="Ivanova N."/>
            <person name="Ovchinnikova G."/>
            <person name="Pagani I."/>
            <person name="Daligault H."/>
            <person name="Detter J.C."/>
            <person name="Han C."/>
            <person name="Land M."/>
            <person name="Hauser L."/>
            <person name="Markowitz V."/>
            <person name="Cheng J.-F."/>
            <person name="Hugenholtz P."/>
            <person name="Woyke T."/>
            <person name="Wu D."/>
            <person name="Verbarg S."/>
            <person name="Frueling A."/>
            <person name="Brambilla E."/>
            <person name="Klenk H.-P."/>
            <person name="Eisen J.A."/>
        </authorList>
    </citation>
    <scope>NUCLEOTIDE SEQUENCE</scope>
    <source>
        <strain>DSM 1100</strain>
    </source>
</reference>
<proteinExistence type="predicted"/>
<dbReference type="EMBL" id="CP002691">
    <property type="protein sequence ID" value="AEE51455.1"/>
    <property type="molecule type" value="Genomic_DNA"/>
</dbReference>
<feature type="transmembrane region" description="Helical" evidence="8">
    <location>
        <begin position="408"/>
        <end position="427"/>
    </location>
</feature>
<evidence type="ECO:0000256" key="6">
    <source>
        <dbReference type="ARBA" id="ARBA00022989"/>
    </source>
</evidence>
<dbReference type="OrthoDB" id="8353433at2"/>
<sequence>MKDQQRNTLLYILSIILLFPALLINLGLMTFIDDEGIRTLVALEMKLSGNYITPTLHGDFYYNKPPLYNWILLFYFHLLGQINEFTARIPTLLSLCGFAATVFYFFRKHYGSYTAFVLALSLITCGRVLFWDSLLALIDITFSWLVFVQFMVIYHHFQRLNWWLLFALSYLCTGLGFMLKGLPAIVFQGFTLLAYFIYQKEFRRLFSWQHILGGLVFVAIVGAYYLVYVQYNGLDTVFQTLFTESSKRTAVQFGWWKTFLHLFTFPLEMVYHFLPWSIMVVYLLRKDIWRVLQADPFMAFCTVCFMANILVYWSSVEVYPRYLLMFCPLLFGIFLQLHQGDGEQSRWSSKLVNGFLALVCVLLLLGSVLPLFLPQTQNAPYLYVKTGFLFLFSLGLNALYWQWKPQRLLIMAMLLLLGRIGFNWFVLPDRNANDYGNECRISSIEVGQRFRDQNLYVYKKTPMQWTNSIYLTNTRGKIIPIKKTDLDTSALYIVDPKMYTVIVDSISELKVRHGKRHFIIGKVQR</sequence>